<organism evidence="1 2">
    <name type="scientific">Arachnia rubra</name>
    <dbReference type="NCBI Taxonomy" id="1547448"/>
    <lineage>
        <taxon>Bacteria</taxon>
        <taxon>Bacillati</taxon>
        <taxon>Actinomycetota</taxon>
        <taxon>Actinomycetes</taxon>
        <taxon>Propionibacteriales</taxon>
        <taxon>Propionibacteriaceae</taxon>
        <taxon>Arachnia</taxon>
    </lineage>
</organism>
<protein>
    <submittedName>
        <fullName evidence="1">Glycerol dehydratase reactivase beta/small subunit family protein</fullName>
    </submittedName>
</protein>
<sequence length="121" mass="13271">MNPVASPERPTINIAVHEGIGDGQLTQVLLGMEEEGVPSRVERLSEMNPLVLAHRAATSSRLGIGLGIALDYVVITTEKLPKERPYLAHFLGRSEQADRIIGSNAARLVKRLPLREPERSQ</sequence>
<dbReference type="EMBL" id="CP072384">
    <property type="protein sequence ID" value="QUC08037.1"/>
    <property type="molecule type" value="Genomic_DNA"/>
</dbReference>
<dbReference type="InterPro" id="IPR003208">
    <property type="entry name" value="Dehydtase/Dehydtase_re"/>
</dbReference>
<evidence type="ECO:0000313" key="1">
    <source>
        <dbReference type="EMBL" id="QUC08037.1"/>
    </source>
</evidence>
<name>A0ABX7Y5D9_9ACTN</name>
<dbReference type="RefSeq" id="WP_212323472.1">
    <property type="nucleotide sequence ID" value="NZ_AP024463.1"/>
</dbReference>
<dbReference type="Gene3D" id="3.40.50.10150">
    <property type="entry name" value="B12-dependent dehydatase associated subunit"/>
    <property type="match status" value="1"/>
</dbReference>
<dbReference type="SUPFAM" id="SSF52968">
    <property type="entry name" value="B12-dependent dehydatase associated subunit"/>
    <property type="match status" value="1"/>
</dbReference>
<dbReference type="InterPro" id="IPR010254">
    <property type="entry name" value="B12-dep_deHydtase_bsu"/>
</dbReference>
<keyword evidence="2" id="KW-1185">Reference proteome</keyword>
<proteinExistence type="predicted"/>
<accession>A0ABX7Y5D9</accession>
<reference evidence="1 2" key="1">
    <citation type="submission" date="2021-03" db="EMBL/GenBank/DDBJ databases">
        <title>Human Oral Microbial Genomes.</title>
        <authorList>
            <person name="Johnston C.D."/>
            <person name="Chen T."/>
            <person name="Dewhirst F.E."/>
        </authorList>
    </citation>
    <scope>NUCLEOTIDE SEQUENCE [LARGE SCALE GENOMIC DNA]</scope>
    <source>
        <strain evidence="1 2">DSMZ 100122</strain>
    </source>
</reference>
<gene>
    <name evidence="1" type="ORF">J5A65_14205</name>
</gene>
<evidence type="ECO:0000313" key="2">
    <source>
        <dbReference type="Proteomes" id="UP000678513"/>
    </source>
</evidence>
<dbReference type="Pfam" id="PF02288">
    <property type="entry name" value="Dehydratase_MU"/>
    <property type="match status" value="1"/>
</dbReference>
<dbReference type="Proteomes" id="UP000678513">
    <property type="component" value="Chromosome"/>
</dbReference>